<sequence length="98" mass="11116">MTVATARLGVLIPHAREQGTKDVRERQRKQEEAHTQRHKQKSFALTLSPPPHPLRRLRVSSRLTRIRYSTFTSMAGRPPCGPRAASARSHSTERHLTA</sequence>
<evidence type="ECO:0000256" key="1">
    <source>
        <dbReference type="SAM" id="MobiDB-lite"/>
    </source>
</evidence>
<proteinExistence type="predicted"/>
<dbReference type="Proteomes" id="UP001519460">
    <property type="component" value="Unassembled WGS sequence"/>
</dbReference>
<dbReference type="EMBL" id="JACVVK020000380">
    <property type="protein sequence ID" value="KAK7476262.1"/>
    <property type="molecule type" value="Genomic_DNA"/>
</dbReference>
<name>A0ABD0JMX4_9CAEN</name>
<reference evidence="2 3" key="1">
    <citation type="journal article" date="2023" name="Sci. Data">
        <title>Genome assembly of the Korean intertidal mud-creeper Batillaria attramentaria.</title>
        <authorList>
            <person name="Patra A.K."/>
            <person name="Ho P.T."/>
            <person name="Jun S."/>
            <person name="Lee S.J."/>
            <person name="Kim Y."/>
            <person name="Won Y.J."/>
        </authorList>
    </citation>
    <scope>NUCLEOTIDE SEQUENCE [LARGE SCALE GENOMIC DNA]</scope>
    <source>
        <strain evidence="2">Wonlab-2016</strain>
    </source>
</reference>
<feature type="compositionally biased region" description="Basic and acidic residues" evidence="1">
    <location>
        <begin position="14"/>
        <end position="35"/>
    </location>
</feature>
<feature type="region of interest" description="Disordered" evidence="1">
    <location>
        <begin position="1"/>
        <end position="55"/>
    </location>
</feature>
<organism evidence="2 3">
    <name type="scientific">Batillaria attramentaria</name>
    <dbReference type="NCBI Taxonomy" id="370345"/>
    <lineage>
        <taxon>Eukaryota</taxon>
        <taxon>Metazoa</taxon>
        <taxon>Spiralia</taxon>
        <taxon>Lophotrochozoa</taxon>
        <taxon>Mollusca</taxon>
        <taxon>Gastropoda</taxon>
        <taxon>Caenogastropoda</taxon>
        <taxon>Sorbeoconcha</taxon>
        <taxon>Cerithioidea</taxon>
        <taxon>Batillariidae</taxon>
        <taxon>Batillaria</taxon>
    </lineage>
</organism>
<keyword evidence="3" id="KW-1185">Reference proteome</keyword>
<feature type="region of interest" description="Disordered" evidence="1">
    <location>
        <begin position="71"/>
        <end position="98"/>
    </location>
</feature>
<evidence type="ECO:0000313" key="2">
    <source>
        <dbReference type="EMBL" id="KAK7476262.1"/>
    </source>
</evidence>
<gene>
    <name evidence="2" type="ORF">BaRGS_00032455</name>
</gene>
<protein>
    <submittedName>
        <fullName evidence="2">Uncharacterized protein</fullName>
    </submittedName>
</protein>
<accession>A0ABD0JMX4</accession>
<evidence type="ECO:0000313" key="3">
    <source>
        <dbReference type="Proteomes" id="UP001519460"/>
    </source>
</evidence>
<comment type="caution">
    <text evidence="2">The sequence shown here is derived from an EMBL/GenBank/DDBJ whole genome shotgun (WGS) entry which is preliminary data.</text>
</comment>
<dbReference type="AlphaFoldDB" id="A0ABD0JMX4"/>